<dbReference type="Gene3D" id="2.30.30.1150">
    <property type="match status" value="1"/>
</dbReference>
<feature type="region of interest" description="Disordered" evidence="8">
    <location>
        <begin position="865"/>
        <end position="1137"/>
    </location>
</feature>
<sequence>MNMDEKVTTESVVSTSEQPSTPAVSSNEQNVAEIILATTEPLEPSKPLVDDKLNGTTELSSVIKIEEKLDEKRDEKSDRLKAKTEKEERRLCLLNDSNYGVVLCFMDKFRPLLDLNDYSLRQFEEHLLSDNENINQRLIDFHILLLKRLSIGKNAKREKFVSIITRFSYRFNWEDGDHLTSAGYARATINVKIRILKNLLESQFDQNQTFKVALQDKPSNEIRSQPLGRDRYGSSYWLFMDNECFIRLFRESSDCEKTWSNIAKNAVEFERFIKCLAYDQILKKKYQEWKLEIPTFFLSGLPEDSIDPKLYFDDTKEIIPKLDENEKDDVKNGTDENPSAENGISETNMKQDDENINSDTESDPSQKILKNVTVKLEDISIPPIKSEDNKEEEIKYNKQNDDVKKSPDDSKILNGTNQQQVKTEMVHKYYYDEKNDVAKRRSRRRAVSWTRKKRVRKNKAKQIDYDDTDTLQHEPEENKKQRNITNGRKRKYVDDENSTTNDGDENSNLLTPNTNTDETSVSDDRPIALRRSRRTLKTEITTPTKDKSNTQSPIKSNRKTDSKMKNENGTMKQLASSQSTPTKTKRTKQKRRVKIVGDVYLSETSSDDERIISDEDDDYIEEEPDHLDYEMEIEDNQDEDDYIPSATTVLSKHRKETETDIDVDWALLPEHLSTTACSTCSKTDHPESLLLCDDCDDAYHTDCLKPALLTVPDGNWYCPLCEHKRLCEILVEKLKQIIQNYEELEAKRNQDVLKRKDRLSNVYANLNYMFKGNKDGNTTRKKNYDYYSDDEPEDERSHDITDQEKENETSANNVEKVDKQSSTTNRSDKPVNRVPYEQLGVRSCRTRNQINYRFDDYEKQMKSAILDDDKAKENKEQSDTSDDELAKKKRRYEEDGDFSDGEKGKKLGHSSEEEDEDENEQEELSGEELSDTTAHDRRQKNRSCRPSRRKSNRNSHGDDFASDDASVHNDDYNSESDDFDSKFDSRRRSTRNKTNQKYAFNDDEDEKRKKQIKKKRRSDDDSFESNGELNEDKSQSTKKPPYRASITDHLNRLFVDRSGHANSDREEDEDDRFDSADEDVSWKRHAGKRLEDGEQDLEKKKLKTANNTGQNDGKKLNDNQNTTFSASRTGSNSSLLNKQTSVTGVGFNKVTMGPLIQRPSATIPRHPVHSYQTPMADPTLRWQTVRPPEKLANMVSNTNGSISISPRWPLPRGPPPISSQTMNGHNAPHLTTTLPPSPLQNEKKTFTLLQSSQPQSWNGQTFPSYPYQQTPITQQQFSNQHLYPVSDSQTSTPNDNLYNLNPVQPSSVLPSPINASSNFSSLPSHDNQASLKIANPVEQTNANTKQDSSPVILTELLKNDNLPNSIKESGQVQPLAVNDDAKFMIGDIKKANVLSDTQPQSATSQ</sequence>
<dbReference type="InterPro" id="IPR011011">
    <property type="entry name" value="Znf_FYVE_PHD"/>
</dbReference>
<feature type="compositionally biased region" description="Basic and acidic residues" evidence="8">
    <location>
        <begin position="322"/>
        <end position="334"/>
    </location>
</feature>
<dbReference type="CDD" id="cd15543">
    <property type="entry name" value="PHD_RSF1"/>
    <property type="match status" value="1"/>
</dbReference>
<dbReference type="EMBL" id="CAJOBA010000549">
    <property type="protein sequence ID" value="CAF3540517.1"/>
    <property type="molecule type" value="Genomic_DNA"/>
</dbReference>
<feature type="compositionally biased region" description="Basic and acidic residues" evidence="8">
    <location>
        <begin position="900"/>
        <end position="911"/>
    </location>
</feature>
<dbReference type="Pfam" id="PF00628">
    <property type="entry name" value="PHD"/>
    <property type="match status" value="1"/>
</dbReference>
<dbReference type="PANTHER" id="PTHR14296">
    <property type="entry name" value="REMODELING AND SPACING FACTOR 1"/>
    <property type="match status" value="1"/>
</dbReference>
<dbReference type="GO" id="GO:0045892">
    <property type="term" value="P:negative regulation of DNA-templated transcription"/>
    <property type="evidence" value="ECO:0007669"/>
    <property type="project" value="TreeGrafter"/>
</dbReference>
<comment type="caution">
    <text evidence="11">The sequence shown here is derived from an EMBL/GenBank/DDBJ whole genome shotgun (WGS) entry which is preliminary data.</text>
</comment>
<dbReference type="Pfam" id="PF15613">
    <property type="entry name" value="WSD"/>
    <property type="match status" value="1"/>
</dbReference>
<evidence type="ECO:0000256" key="6">
    <source>
        <dbReference type="PROSITE-ProRule" id="PRU00175"/>
    </source>
</evidence>
<dbReference type="GO" id="GO:0042393">
    <property type="term" value="F:histone binding"/>
    <property type="evidence" value="ECO:0007669"/>
    <property type="project" value="TreeGrafter"/>
</dbReference>
<evidence type="ECO:0000256" key="8">
    <source>
        <dbReference type="SAM" id="MobiDB-lite"/>
    </source>
</evidence>
<feature type="compositionally biased region" description="Basic residues" evidence="8">
    <location>
        <begin position="440"/>
        <end position="460"/>
    </location>
</feature>
<dbReference type="PROSITE" id="PS50016">
    <property type="entry name" value="ZF_PHD_2"/>
    <property type="match status" value="1"/>
</dbReference>
<evidence type="ECO:0000259" key="10">
    <source>
        <dbReference type="PROSITE" id="PS50089"/>
    </source>
</evidence>
<evidence type="ECO:0000259" key="9">
    <source>
        <dbReference type="PROSITE" id="PS50016"/>
    </source>
</evidence>
<feature type="compositionally biased region" description="Polar residues" evidence="8">
    <location>
        <begin position="9"/>
        <end position="29"/>
    </location>
</feature>
<evidence type="ECO:0008006" key="14">
    <source>
        <dbReference type="Google" id="ProtNLM"/>
    </source>
</evidence>
<evidence type="ECO:0000256" key="4">
    <source>
        <dbReference type="ARBA" id="ARBA00022833"/>
    </source>
</evidence>
<feature type="domain" description="RING-type" evidence="10">
    <location>
        <begin position="677"/>
        <end position="722"/>
    </location>
</feature>
<dbReference type="InterPro" id="IPR028938">
    <property type="entry name" value="Rsf1-like"/>
</dbReference>
<dbReference type="GO" id="GO:0008270">
    <property type="term" value="F:zinc ion binding"/>
    <property type="evidence" value="ECO:0007669"/>
    <property type="project" value="UniProtKB-KW"/>
</dbReference>
<comment type="subcellular location">
    <subcellularLocation>
        <location evidence="1">Nucleus</location>
    </subcellularLocation>
</comment>
<dbReference type="Proteomes" id="UP000682733">
    <property type="component" value="Unassembled WGS sequence"/>
</dbReference>
<organism evidence="11 13">
    <name type="scientific">Didymodactylos carnosus</name>
    <dbReference type="NCBI Taxonomy" id="1234261"/>
    <lineage>
        <taxon>Eukaryota</taxon>
        <taxon>Metazoa</taxon>
        <taxon>Spiralia</taxon>
        <taxon>Gnathifera</taxon>
        <taxon>Rotifera</taxon>
        <taxon>Eurotatoria</taxon>
        <taxon>Bdelloidea</taxon>
        <taxon>Philodinida</taxon>
        <taxon>Philodinidae</taxon>
        <taxon>Didymodactylos</taxon>
    </lineage>
</organism>
<evidence type="ECO:0000313" key="13">
    <source>
        <dbReference type="Proteomes" id="UP000677228"/>
    </source>
</evidence>
<evidence type="ECO:0000256" key="1">
    <source>
        <dbReference type="ARBA" id="ARBA00004123"/>
    </source>
</evidence>
<feature type="compositionally biased region" description="Basic and acidic residues" evidence="8">
    <location>
        <begin position="1088"/>
        <end position="1099"/>
    </location>
</feature>
<dbReference type="InterPro" id="IPR019787">
    <property type="entry name" value="Znf_PHD-finger"/>
</dbReference>
<feature type="compositionally biased region" description="Basic and acidic residues" evidence="8">
    <location>
        <begin position="865"/>
        <end position="878"/>
    </location>
</feature>
<dbReference type="InterPro" id="IPR001965">
    <property type="entry name" value="Znf_PHD"/>
</dbReference>
<feature type="domain" description="PHD-type" evidence="9">
    <location>
        <begin position="674"/>
        <end position="724"/>
    </location>
</feature>
<keyword evidence="4" id="KW-0862">Zinc</keyword>
<accession>A0A8S2CYA9</accession>
<feature type="region of interest" description="Disordered" evidence="8">
    <location>
        <begin position="383"/>
        <end position="420"/>
    </location>
</feature>
<dbReference type="SUPFAM" id="SSF57903">
    <property type="entry name" value="FYVE/PHD zinc finger"/>
    <property type="match status" value="1"/>
</dbReference>
<dbReference type="EMBL" id="CAJNOK010000549">
    <property type="protein sequence ID" value="CAF0760760.1"/>
    <property type="molecule type" value="Genomic_DNA"/>
</dbReference>
<dbReference type="InterPro" id="IPR028941">
    <property type="entry name" value="WHIM2_dom"/>
</dbReference>
<evidence type="ECO:0000313" key="11">
    <source>
        <dbReference type="EMBL" id="CAF0760760.1"/>
    </source>
</evidence>
<feature type="compositionally biased region" description="Basic and acidic residues" evidence="8">
    <location>
        <begin position="470"/>
        <end position="480"/>
    </location>
</feature>
<evidence type="ECO:0000256" key="2">
    <source>
        <dbReference type="ARBA" id="ARBA00022723"/>
    </source>
</evidence>
<keyword evidence="7" id="KW-0175">Coiled coil</keyword>
<feature type="region of interest" description="Disordered" evidence="8">
    <location>
        <begin position="1"/>
        <end position="29"/>
    </location>
</feature>
<dbReference type="Proteomes" id="UP000677228">
    <property type="component" value="Unassembled WGS sequence"/>
</dbReference>
<feature type="compositionally biased region" description="Basic and acidic residues" evidence="8">
    <location>
        <begin position="795"/>
        <end position="808"/>
    </location>
</feature>
<feature type="compositionally biased region" description="Polar residues" evidence="8">
    <location>
        <begin position="498"/>
        <end position="519"/>
    </location>
</feature>
<dbReference type="PROSITE" id="PS01359">
    <property type="entry name" value="ZF_PHD_1"/>
    <property type="match status" value="1"/>
</dbReference>
<dbReference type="InterPro" id="IPR019786">
    <property type="entry name" value="Zinc_finger_PHD-type_CS"/>
</dbReference>
<feature type="coiled-coil region" evidence="7">
    <location>
        <begin position="727"/>
        <end position="754"/>
    </location>
</feature>
<dbReference type="GO" id="GO:0031213">
    <property type="term" value="C:RSF complex"/>
    <property type="evidence" value="ECO:0007669"/>
    <property type="project" value="InterPro"/>
</dbReference>
<feature type="compositionally biased region" description="Basic and acidic residues" evidence="8">
    <location>
        <begin position="385"/>
        <end position="411"/>
    </location>
</feature>
<feature type="compositionally biased region" description="Polar residues" evidence="8">
    <location>
        <begin position="538"/>
        <end position="555"/>
    </location>
</feature>
<feature type="region of interest" description="Disordered" evidence="8">
    <location>
        <begin position="436"/>
        <end position="591"/>
    </location>
</feature>
<feature type="compositionally biased region" description="Basic and acidic residues" evidence="8">
    <location>
        <begin position="1049"/>
        <end position="1064"/>
    </location>
</feature>
<protein>
    <recommendedName>
        <fullName evidence="14">PHD-type domain-containing protein</fullName>
    </recommendedName>
</protein>
<feature type="region of interest" description="Disordered" evidence="8">
    <location>
        <begin position="779"/>
        <end position="840"/>
    </location>
</feature>
<evidence type="ECO:0000313" key="12">
    <source>
        <dbReference type="EMBL" id="CAF3540517.1"/>
    </source>
</evidence>
<feature type="compositionally biased region" description="Acidic residues" evidence="8">
    <location>
        <begin position="1065"/>
        <end position="1079"/>
    </location>
</feature>
<feature type="compositionally biased region" description="Acidic residues" evidence="8">
    <location>
        <begin position="912"/>
        <end position="930"/>
    </location>
</feature>
<keyword evidence="5" id="KW-0539">Nucleus</keyword>
<feature type="compositionally biased region" description="Polar residues" evidence="8">
    <location>
        <begin position="1118"/>
        <end position="1137"/>
    </location>
</feature>
<feature type="region of interest" description="Disordered" evidence="8">
    <location>
        <begin position="322"/>
        <end position="368"/>
    </location>
</feature>
<dbReference type="PROSITE" id="PS50089">
    <property type="entry name" value="ZF_RING_2"/>
    <property type="match status" value="1"/>
</dbReference>
<keyword evidence="2" id="KW-0479">Metal-binding</keyword>
<keyword evidence="3 6" id="KW-0863">Zinc-finger</keyword>
<dbReference type="InterPro" id="IPR001841">
    <property type="entry name" value="Znf_RING"/>
</dbReference>
<dbReference type="PANTHER" id="PTHR14296:SF16">
    <property type="entry name" value="REMODELING AND SPACING FACTOR 1"/>
    <property type="match status" value="1"/>
</dbReference>
<feature type="compositionally biased region" description="Basic residues" evidence="8">
    <location>
        <begin position="937"/>
        <end position="953"/>
    </location>
</feature>
<evidence type="ECO:0000256" key="7">
    <source>
        <dbReference type="SAM" id="Coils"/>
    </source>
</evidence>
<feature type="region of interest" description="Disordered" evidence="8">
    <location>
        <begin position="1284"/>
        <end position="1326"/>
    </location>
</feature>
<reference evidence="11" key="1">
    <citation type="submission" date="2021-02" db="EMBL/GenBank/DDBJ databases">
        <authorList>
            <person name="Nowell W R."/>
        </authorList>
    </citation>
    <scope>NUCLEOTIDE SEQUENCE</scope>
</reference>
<gene>
    <name evidence="11" type="ORF">OVA965_LOCUS2537</name>
    <name evidence="12" type="ORF">TMI583_LOCUS2537</name>
</gene>
<feature type="compositionally biased region" description="Basic and acidic residues" evidence="8">
    <location>
        <begin position="955"/>
        <end position="971"/>
    </location>
</feature>
<name>A0A8S2CYA9_9BILA</name>
<feature type="compositionally biased region" description="Polar residues" evidence="8">
    <location>
        <begin position="335"/>
        <end position="348"/>
    </location>
</feature>
<evidence type="ECO:0000256" key="3">
    <source>
        <dbReference type="ARBA" id="ARBA00022771"/>
    </source>
</evidence>
<dbReference type="SMART" id="SM00249">
    <property type="entry name" value="PHD"/>
    <property type="match status" value="1"/>
</dbReference>
<proteinExistence type="predicted"/>
<evidence type="ECO:0000256" key="5">
    <source>
        <dbReference type="ARBA" id="ARBA00023242"/>
    </source>
</evidence>